<feature type="compositionally biased region" description="Low complexity" evidence="4">
    <location>
        <begin position="51"/>
        <end position="65"/>
    </location>
</feature>
<protein>
    <recommendedName>
        <fullName evidence="5">Zn(2)-C6 fungal-type domain-containing protein</fullName>
    </recommendedName>
</protein>
<dbReference type="GeneID" id="30208835"/>
<dbReference type="InterPro" id="IPR007219">
    <property type="entry name" value="XnlR_reg_dom"/>
</dbReference>
<sequence length="628" mass="71229">MSGRKAYTCIPCRSKKVKCDRHRFCGQCRKKGLICEWPPNGVPLEARDSIPRSSASPPRVAAPSRYTHHHSSSSTPPTVDVPHTVAHAEQLDHSILNDPRGEPADGRIGPVKKRRRAFPFDDAGSRTEYMVTEELMRALPSRAEADTLVSSDPMTFRLERVEWIHHPLHLPTFLAQYNRFWTMDIARRCETVHARWLALLYIALCLGDHFSDEQLTTDPTLEIRLVTACEDTLSYSDFLNQPSTETIQTIICLNIYLNNKNRVTAAKSLLGTAIKMAVCMGMSRIPDEGPTSDEEGSIEREIGRRLWWSLVCQDAYTASNSGFTYSINLSHSSTGYFANVEDEEIRWGSHCYSRPMAEITCSTYHLCKINFALTVRKFIDAVNANFPDASYDDIMALDRQFRSVYDTLPVPLRPDLPQPFELSFAGSRRYLVEQRIFMGITLHNRIMRLHRSYMVRGYDDLRYAYSTKVCLESAYATLELVKQSPQTLCRWWVVMVHVWTSGLIISADLVKGVSDVVTRRQQRDGVKMAISLLEPISRTSPVASRGVKVLKALLDTDDAQVNAQKRQTANEQPMDIAQTDNAISSMADLEQLLRDVASVPTTYTAPTAEIVPDQTLEFWQSLFQMNQW</sequence>
<dbReference type="RefSeq" id="XP_065725281.1">
    <property type="nucleotide sequence ID" value="XM_065869209.1"/>
</dbReference>
<dbReference type="PANTHER" id="PTHR31001:SF90">
    <property type="entry name" value="CENTROMERE DNA-BINDING PROTEIN COMPLEX CBF3 SUBUNIT B"/>
    <property type="match status" value="1"/>
</dbReference>
<dbReference type="PANTHER" id="PTHR31001">
    <property type="entry name" value="UNCHARACTERIZED TRANSCRIPTIONAL REGULATORY PROTEIN"/>
    <property type="match status" value="1"/>
</dbReference>
<dbReference type="PROSITE" id="PS50048">
    <property type="entry name" value="ZN2_CY6_FUNGAL_2"/>
    <property type="match status" value="1"/>
</dbReference>
<evidence type="ECO:0000256" key="3">
    <source>
        <dbReference type="ARBA" id="ARBA00023242"/>
    </source>
</evidence>
<organism evidence="6 7">
    <name type="scientific">Kwoniella bestiolae CBS 10118</name>
    <dbReference type="NCBI Taxonomy" id="1296100"/>
    <lineage>
        <taxon>Eukaryota</taxon>
        <taxon>Fungi</taxon>
        <taxon>Dikarya</taxon>
        <taxon>Basidiomycota</taxon>
        <taxon>Agaricomycotina</taxon>
        <taxon>Tremellomycetes</taxon>
        <taxon>Tremellales</taxon>
        <taxon>Cryptococcaceae</taxon>
        <taxon>Kwoniella</taxon>
    </lineage>
</organism>
<dbReference type="GO" id="GO:0008270">
    <property type="term" value="F:zinc ion binding"/>
    <property type="evidence" value="ECO:0007669"/>
    <property type="project" value="InterPro"/>
</dbReference>
<evidence type="ECO:0000313" key="6">
    <source>
        <dbReference type="EMBL" id="WVW79096.1"/>
    </source>
</evidence>
<feature type="region of interest" description="Disordered" evidence="4">
    <location>
        <begin position="46"/>
        <end position="81"/>
    </location>
</feature>
<dbReference type="Gene3D" id="4.10.240.10">
    <property type="entry name" value="Zn(2)-C6 fungal-type DNA-binding domain"/>
    <property type="match status" value="1"/>
</dbReference>
<comment type="subcellular location">
    <subcellularLocation>
        <location evidence="1">Nucleus</location>
    </subcellularLocation>
</comment>
<keyword evidence="3" id="KW-0539">Nucleus</keyword>
<accession>A0AAJ8K148</accession>
<dbReference type="GO" id="GO:0000981">
    <property type="term" value="F:DNA-binding transcription factor activity, RNA polymerase II-specific"/>
    <property type="evidence" value="ECO:0007669"/>
    <property type="project" value="InterPro"/>
</dbReference>
<dbReference type="SUPFAM" id="SSF57701">
    <property type="entry name" value="Zn2/Cys6 DNA-binding domain"/>
    <property type="match status" value="1"/>
</dbReference>
<dbReference type="Pfam" id="PF04082">
    <property type="entry name" value="Fungal_trans"/>
    <property type="match status" value="1"/>
</dbReference>
<evidence type="ECO:0000256" key="4">
    <source>
        <dbReference type="SAM" id="MobiDB-lite"/>
    </source>
</evidence>
<name>A0AAJ8K148_9TREE</name>
<evidence type="ECO:0000256" key="1">
    <source>
        <dbReference type="ARBA" id="ARBA00004123"/>
    </source>
</evidence>
<feature type="domain" description="Zn(2)-C6 fungal-type" evidence="5">
    <location>
        <begin position="8"/>
        <end position="37"/>
    </location>
</feature>
<keyword evidence="2" id="KW-0479">Metal-binding</keyword>
<evidence type="ECO:0000259" key="5">
    <source>
        <dbReference type="PROSITE" id="PS50048"/>
    </source>
</evidence>
<dbReference type="GO" id="GO:0003677">
    <property type="term" value="F:DNA binding"/>
    <property type="evidence" value="ECO:0007669"/>
    <property type="project" value="InterPro"/>
</dbReference>
<keyword evidence="7" id="KW-1185">Reference proteome</keyword>
<reference evidence="6" key="1">
    <citation type="submission" date="2013-07" db="EMBL/GenBank/DDBJ databases">
        <authorList>
            <consortium name="The Broad Institute Genome Sequencing Platform"/>
            <person name="Cuomo C."/>
            <person name="Litvintseva A."/>
            <person name="Chen Y."/>
            <person name="Heitman J."/>
            <person name="Sun S."/>
            <person name="Springer D."/>
            <person name="Dromer F."/>
            <person name="Young S.K."/>
            <person name="Zeng Q."/>
            <person name="Gargeya S."/>
            <person name="Fitzgerald M."/>
            <person name="Abouelleil A."/>
            <person name="Alvarado L."/>
            <person name="Berlin A.M."/>
            <person name="Chapman S.B."/>
            <person name="Dewar J."/>
            <person name="Goldberg J."/>
            <person name="Griggs A."/>
            <person name="Gujja S."/>
            <person name="Hansen M."/>
            <person name="Howarth C."/>
            <person name="Imamovic A."/>
            <person name="Larimer J."/>
            <person name="McCowan C."/>
            <person name="Murphy C."/>
            <person name="Pearson M."/>
            <person name="Priest M."/>
            <person name="Roberts A."/>
            <person name="Saif S."/>
            <person name="Shea T."/>
            <person name="Sykes S."/>
            <person name="Wortman J."/>
            <person name="Nusbaum C."/>
            <person name="Birren B."/>
        </authorList>
    </citation>
    <scope>NUCLEOTIDE SEQUENCE</scope>
    <source>
        <strain evidence="6">CBS 10118</strain>
    </source>
</reference>
<feature type="compositionally biased region" description="Low complexity" evidence="4">
    <location>
        <begin position="72"/>
        <end position="81"/>
    </location>
</feature>
<dbReference type="CDD" id="cd00067">
    <property type="entry name" value="GAL4"/>
    <property type="match status" value="1"/>
</dbReference>
<dbReference type="PROSITE" id="PS00463">
    <property type="entry name" value="ZN2_CY6_FUNGAL_1"/>
    <property type="match status" value="1"/>
</dbReference>
<dbReference type="InterPro" id="IPR001138">
    <property type="entry name" value="Zn2Cys6_DnaBD"/>
</dbReference>
<dbReference type="Pfam" id="PF00172">
    <property type="entry name" value="Zn_clus"/>
    <property type="match status" value="1"/>
</dbReference>
<reference evidence="6" key="2">
    <citation type="submission" date="2024-02" db="EMBL/GenBank/DDBJ databases">
        <title>Comparative genomics of Cryptococcus and Kwoniella reveals pathogenesis evolution and contrasting modes of karyotype evolution via chromosome fusion or intercentromeric recombination.</title>
        <authorList>
            <person name="Coelho M.A."/>
            <person name="David-Palma M."/>
            <person name="Shea T."/>
            <person name="Bowers K."/>
            <person name="McGinley-Smith S."/>
            <person name="Mohammad A.W."/>
            <person name="Gnirke A."/>
            <person name="Yurkov A.M."/>
            <person name="Nowrousian M."/>
            <person name="Sun S."/>
            <person name="Cuomo C.A."/>
            <person name="Heitman J."/>
        </authorList>
    </citation>
    <scope>NUCLEOTIDE SEQUENCE</scope>
    <source>
        <strain evidence="6">CBS 10118</strain>
    </source>
</reference>
<dbReference type="Proteomes" id="UP000092730">
    <property type="component" value="Chromosome 1"/>
</dbReference>
<dbReference type="InterPro" id="IPR036864">
    <property type="entry name" value="Zn2-C6_fun-type_DNA-bd_sf"/>
</dbReference>
<dbReference type="InterPro" id="IPR050613">
    <property type="entry name" value="Sec_Metabolite_Reg"/>
</dbReference>
<dbReference type="AlphaFoldDB" id="A0AAJ8K148"/>
<dbReference type="GO" id="GO:0006351">
    <property type="term" value="P:DNA-templated transcription"/>
    <property type="evidence" value="ECO:0007669"/>
    <property type="project" value="InterPro"/>
</dbReference>
<dbReference type="SMART" id="SM00906">
    <property type="entry name" value="Fungal_trans"/>
    <property type="match status" value="1"/>
</dbReference>
<evidence type="ECO:0000313" key="7">
    <source>
        <dbReference type="Proteomes" id="UP000092730"/>
    </source>
</evidence>
<dbReference type="GO" id="GO:0005634">
    <property type="term" value="C:nucleus"/>
    <property type="evidence" value="ECO:0007669"/>
    <property type="project" value="UniProtKB-SubCell"/>
</dbReference>
<dbReference type="KEGG" id="kbi:30208835"/>
<evidence type="ECO:0000256" key="2">
    <source>
        <dbReference type="ARBA" id="ARBA00022723"/>
    </source>
</evidence>
<dbReference type="SMART" id="SM00066">
    <property type="entry name" value="GAL4"/>
    <property type="match status" value="1"/>
</dbReference>
<dbReference type="EMBL" id="CP144541">
    <property type="protein sequence ID" value="WVW79096.1"/>
    <property type="molecule type" value="Genomic_DNA"/>
</dbReference>
<proteinExistence type="predicted"/>
<dbReference type="CDD" id="cd12148">
    <property type="entry name" value="fungal_TF_MHR"/>
    <property type="match status" value="1"/>
</dbReference>
<gene>
    <name evidence="6" type="ORF">I302_101060</name>
</gene>